<evidence type="ECO:0000256" key="6">
    <source>
        <dbReference type="ARBA" id="ARBA00022833"/>
    </source>
</evidence>
<organism evidence="17 18">
    <name type="scientific">Cryptotermes secundus</name>
    <dbReference type="NCBI Taxonomy" id="105785"/>
    <lineage>
        <taxon>Eukaryota</taxon>
        <taxon>Metazoa</taxon>
        <taxon>Ecdysozoa</taxon>
        <taxon>Arthropoda</taxon>
        <taxon>Hexapoda</taxon>
        <taxon>Insecta</taxon>
        <taxon>Pterygota</taxon>
        <taxon>Neoptera</taxon>
        <taxon>Polyneoptera</taxon>
        <taxon>Dictyoptera</taxon>
        <taxon>Blattodea</taxon>
        <taxon>Blattoidea</taxon>
        <taxon>Termitoidae</taxon>
        <taxon>Kalotermitidae</taxon>
        <taxon>Cryptotermitinae</taxon>
        <taxon>Cryptotermes</taxon>
    </lineage>
</organism>
<evidence type="ECO:0008006" key="19">
    <source>
        <dbReference type="Google" id="ProtNLM"/>
    </source>
</evidence>
<keyword evidence="18" id="KW-1185">Reference proteome</keyword>
<evidence type="ECO:0000256" key="11">
    <source>
        <dbReference type="ARBA" id="ARBA00023242"/>
    </source>
</evidence>
<dbReference type="GO" id="GO:0045476">
    <property type="term" value="P:nurse cell apoptotic process"/>
    <property type="evidence" value="ECO:0007669"/>
    <property type="project" value="UniProtKB-ARBA"/>
</dbReference>
<keyword evidence="6" id="KW-0862">Zinc</keyword>
<dbReference type="CDD" id="cd18315">
    <property type="entry name" value="BTB_POZ_BAB-like"/>
    <property type="match status" value="1"/>
</dbReference>
<dbReference type="GO" id="GO:0048813">
    <property type="term" value="P:dendrite morphogenesis"/>
    <property type="evidence" value="ECO:0007669"/>
    <property type="project" value="UniProtKB-ARBA"/>
</dbReference>
<keyword evidence="3" id="KW-0479">Metal-binding</keyword>
<feature type="compositionally biased region" description="Polar residues" evidence="14">
    <location>
        <begin position="456"/>
        <end position="468"/>
    </location>
</feature>
<name>A0A2J7QB66_9NEOP</name>
<proteinExistence type="predicted"/>
<dbReference type="GO" id="GO:0003677">
    <property type="term" value="F:DNA binding"/>
    <property type="evidence" value="ECO:0007669"/>
    <property type="project" value="UniProtKB-UniRule"/>
</dbReference>
<dbReference type="GO" id="GO:0045467">
    <property type="term" value="P:R7 cell development"/>
    <property type="evidence" value="ECO:0007669"/>
    <property type="project" value="UniProtKB-ARBA"/>
</dbReference>
<dbReference type="GO" id="GO:0016199">
    <property type="term" value="P:axon midline choice point recognition"/>
    <property type="evidence" value="ECO:0007669"/>
    <property type="project" value="UniProtKB-ARBA"/>
</dbReference>
<evidence type="ECO:0000256" key="13">
    <source>
        <dbReference type="PROSITE-ProRule" id="PRU00309"/>
    </source>
</evidence>
<evidence type="ECO:0000256" key="7">
    <source>
        <dbReference type="ARBA" id="ARBA00022902"/>
    </source>
</evidence>
<keyword evidence="4 13" id="KW-0863">Zinc-finger</keyword>
<evidence type="ECO:0000256" key="3">
    <source>
        <dbReference type="ARBA" id="ARBA00022723"/>
    </source>
</evidence>
<keyword evidence="9 13" id="KW-0238">DNA-binding</keyword>
<dbReference type="PROSITE" id="PS50097">
    <property type="entry name" value="BTB"/>
    <property type="match status" value="1"/>
</dbReference>
<comment type="subcellular location">
    <subcellularLocation>
        <location evidence="1">Nucleus</location>
    </subcellularLocation>
</comment>
<evidence type="ECO:0000256" key="9">
    <source>
        <dbReference type="ARBA" id="ARBA00023125"/>
    </source>
</evidence>
<dbReference type="InterPro" id="IPR038441">
    <property type="entry name" value="THAP_Znf_sf"/>
</dbReference>
<dbReference type="STRING" id="105785.A0A2J7QB66"/>
<dbReference type="InterPro" id="IPR011333">
    <property type="entry name" value="SKP1/BTB/POZ_sf"/>
</dbReference>
<feature type="compositionally biased region" description="Polar residues" evidence="14">
    <location>
        <begin position="513"/>
        <end position="523"/>
    </location>
</feature>
<dbReference type="Pfam" id="PF05485">
    <property type="entry name" value="THAP"/>
    <property type="match status" value="1"/>
</dbReference>
<evidence type="ECO:0000256" key="14">
    <source>
        <dbReference type="SAM" id="MobiDB-lite"/>
    </source>
</evidence>
<evidence type="ECO:0000256" key="4">
    <source>
        <dbReference type="ARBA" id="ARBA00022771"/>
    </source>
</evidence>
<dbReference type="GO" id="GO:0035167">
    <property type="term" value="P:larval lymph gland hemopoiesis"/>
    <property type="evidence" value="ECO:0007669"/>
    <property type="project" value="UniProtKB-ARBA"/>
</dbReference>
<dbReference type="GO" id="GO:0008406">
    <property type="term" value="P:gonad development"/>
    <property type="evidence" value="ECO:0007669"/>
    <property type="project" value="UniProtKB-ARBA"/>
</dbReference>
<dbReference type="EMBL" id="NEVH01016302">
    <property type="protein sequence ID" value="PNF25817.1"/>
    <property type="molecule type" value="Genomic_DNA"/>
</dbReference>
<evidence type="ECO:0000256" key="8">
    <source>
        <dbReference type="ARBA" id="ARBA00023015"/>
    </source>
</evidence>
<evidence type="ECO:0000313" key="17">
    <source>
        <dbReference type="EMBL" id="PNF25817.1"/>
    </source>
</evidence>
<dbReference type="PANTHER" id="PTHR23110">
    <property type="entry name" value="BTB DOMAIN TRANSCRIPTION FACTOR"/>
    <property type="match status" value="1"/>
</dbReference>
<evidence type="ECO:0000259" key="15">
    <source>
        <dbReference type="PROSITE" id="PS50097"/>
    </source>
</evidence>
<dbReference type="InParanoid" id="A0A2J7QB66"/>
<reference evidence="17 18" key="1">
    <citation type="submission" date="2017-12" db="EMBL/GenBank/DDBJ databases">
        <title>Hemimetabolous genomes reveal molecular basis of termite eusociality.</title>
        <authorList>
            <person name="Harrison M.C."/>
            <person name="Jongepier E."/>
            <person name="Robertson H.M."/>
            <person name="Arning N."/>
            <person name="Bitard-Feildel T."/>
            <person name="Chao H."/>
            <person name="Childers C.P."/>
            <person name="Dinh H."/>
            <person name="Doddapaneni H."/>
            <person name="Dugan S."/>
            <person name="Gowin J."/>
            <person name="Greiner C."/>
            <person name="Han Y."/>
            <person name="Hu H."/>
            <person name="Hughes D.S.T."/>
            <person name="Huylmans A.-K."/>
            <person name="Kemena C."/>
            <person name="Kremer L.P.M."/>
            <person name="Lee S.L."/>
            <person name="Lopez-Ezquerra A."/>
            <person name="Mallet L."/>
            <person name="Monroy-Kuhn J.M."/>
            <person name="Moser A."/>
            <person name="Murali S.C."/>
            <person name="Muzny D.M."/>
            <person name="Otani S."/>
            <person name="Piulachs M.-D."/>
            <person name="Poelchau M."/>
            <person name="Qu J."/>
            <person name="Schaub F."/>
            <person name="Wada-Katsumata A."/>
            <person name="Worley K.C."/>
            <person name="Xie Q."/>
            <person name="Ylla G."/>
            <person name="Poulsen M."/>
            <person name="Gibbs R.A."/>
            <person name="Schal C."/>
            <person name="Richards S."/>
            <person name="Belles X."/>
            <person name="Korb J."/>
            <person name="Bornberg-Bauer E."/>
        </authorList>
    </citation>
    <scope>NUCLEOTIDE SEQUENCE [LARGE SCALE GENOMIC DNA]</scope>
    <source>
        <tissue evidence="17">Whole body</tissue>
    </source>
</reference>
<dbReference type="InterPro" id="IPR006612">
    <property type="entry name" value="THAP_Znf"/>
</dbReference>
<dbReference type="SMART" id="SM00692">
    <property type="entry name" value="DM3"/>
    <property type="match status" value="1"/>
</dbReference>
<dbReference type="GO" id="GO:0008270">
    <property type="term" value="F:zinc ion binding"/>
    <property type="evidence" value="ECO:0007669"/>
    <property type="project" value="UniProtKB-KW"/>
</dbReference>
<feature type="compositionally biased region" description="Pro residues" evidence="14">
    <location>
        <begin position="140"/>
        <end position="157"/>
    </location>
</feature>
<feature type="compositionally biased region" description="Basic and acidic residues" evidence="14">
    <location>
        <begin position="439"/>
        <end position="454"/>
    </location>
</feature>
<comment type="caution">
    <text evidence="17">The sequence shown here is derived from an EMBL/GenBank/DDBJ whole genome shotgun (WGS) entry which is preliminary data.</text>
</comment>
<dbReference type="SMART" id="SM00225">
    <property type="entry name" value="BTB"/>
    <property type="match status" value="1"/>
</dbReference>
<evidence type="ECO:0000259" key="16">
    <source>
        <dbReference type="PROSITE" id="PS50950"/>
    </source>
</evidence>
<evidence type="ECO:0000256" key="5">
    <source>
        <dbReference type="ARBA" id="ARBA00022782"/>
    </source>
</evidence>
<dbReference type="SUPFAM" id="SSF54695">
    <property type="entry name" value="POZ domain"/>
    <property type="match status" value="1"/>
</dbReference>
<evidence type="ECO:0000256" key="1">
    <source>
        <dbReference type="ARBA" id="ARBA00004123"/>
    </source>
</evidence>
<dbReference type="InterPro" id="IPR051095">
    <property type="entry name" value="Dros_DevTransReg"/>
</dbReference>
<feature type="region of interest" description="Disordered" evidence="14">
    <location>
        <begin position="124"/>
        <end position="157"/>
    </location>
</feature>
<dbReference type="PROSITE" id="PS50950">
    <property type="entry name" value="ZF_THAP"/>
    <property type="match status" value="1"/>
</dbReference>
<keyword evidence="8" id="KW-0805">Transcription regulation</keyword>
<dbReference type="Pfam" id="PF00651">
    <property type="entry name" value="BTB"/>
    <property type="match status" value="1"/>
</dbReference>
<keyword evidence="5" id="KW-0221">Differentiation</keyword>
<feature type="domain" description="THAP-type" evidence="16">
    <location>
        <begin position="1"/>
        <end position="90"/>
    </location>
</feature>
<keyword evidence="7" id="KW-0524">Neurogenesis</keyword>
<protein>
    <recommendedName>
        <fullName evidence="19">BTB domain-containing protein</fullName>
    </recommendedName>
</protein>
<evidence type="ECO:0000256" key="2">
    <source>
        <dbReference type="ARBA" id="ARBA00022473"/>
    </source>
</evidence>
<dbReference type="GO" id="GO:0007464">
    <property type="term" value="P:R3/R4 cell fate commitment"/>
    <property type="evidence" value="ECO:0007669"/>
    <property type="project" value="UniProtKB-ARBA"/>
</dbReference>
<dbReference type="Proteomes" id="UP000235965">
    <property type="component" value="Unassembled WGS sequence"/>
</dbReference>
<dbReference type="PANTHER" id="PTHR23110:SF111">
    <property type="entry name" value="LONGITUDINALS LACKING PROTEIN, ISOFORMS F_I_K_T"/>
    <property type="match status" value="1"/>
</dbReference>
<evidence type="ECO:0000313" key="18">
    <source>
        <dbReference type="Proteomes" id="UP000235965"/>
    </source>
</evidence>
<gene>
    <name evidence="17" type="ORF">B7P43_G11750</name>
</gene>
<dbReference type="GO" id="GO:0005634">
    <property type="term" value="C:nucleus"/>
    <property type="evidence" value="ECO:0007669"/>
    <property type="project" value="UniProtKB-SubCell"/>
</dbReference>
<comment type="function">
    <text evidence="12">Putative transcription factor required for axon growth and guidance in the central and peripheral nervous systems. Repels CNS axons away from the midline by promoting the expression of the midline repellent sli and its receptor robo.</text>
</comment>
<evidence type="ECO:0000256" key="10">
    <source>
        <dbReference type="ARBA" id="ARBA00023163"/>
    </source>
</evidence>
<feature type="region of interest" description="Disordered" evidence="14">
    <location>
        <begin position="268"/>
        <end position="523"/>
    </location>
</feature>
<dbReference type="Gene3D" id="3.30.710.10">
    <property type="entry name" value="Potassium Channel Kv1.1, Chain A"/>
    <property type="match status" value="1"/>
</dbReference>
<dbReference type="SUPFAM" id="SSF57716">
    <property type="entry name" value="Glucocorticoid receptor-like (DNA-binding domain)"/>
    <property type="match status" value="1"/>
</dbReference>
<keyword evidence="10" id="KW-0804">Transcription</keyword>
<feature type="domain" description="BTB" evidence="15">
    <location>
        <begin position="183"/>
        <end position="248"/>
    </location>
</feature>
<dbReference type="OrthoDB" id="3066195at2759"/>
<keyword evidence="2" id="KW-0217">Developmental protein</keyword>
<dbReference type="SMART" id="SM00980">
    <property type="entry name" value="THAP"/>
    <property type="match status" value="1"/>
</dbReference>
<feature type="compositionally biased region" description="Polar residues" evidence="14">
    <location>
        <begin position="342"/>
        <end position="352"/>
    </location>
</feature>
<dbReference type="Gene3D" id="6.20.210.20">
    <property type="entry name" value="THAP domain"/>
    <property type="match status" value="1"/>
</dbReference>
<sequence length="523" mass="57171">MKVVKGGNWCSVPGCKSNSKEHADLSFFRFPKDEERSKIWSIACGREDLLQKDASYCYINCKICGLHFEDVMFLNFEKNRLKKDAVPILFKDDATSDVHHENKVPQQAPPGTKQVVAPAPVKKTLPLSSQSSPKPAITKPAPPRPVSPPQPPPPPPEVCLRWNSYHSNMQATFPSLLNNEQFVDVTLACEGRSIKCHKMMLSACSSYFEELLSQNPCQHPIVLMKDLKFWEVQALVDFMYRGEVNVGQDKLPSLLAAAEALQIKGLAGPASTSSSHDEDSLPPTLPLATDDFLDESTSSPSSARRARKRRTIASMPTPRQNTISPHRNPVGRPRLIRPSPQPSTSTYQQASVASEPPLRRARRSEPPSLPLGQEIKIEPVDIDISNDSMDPVDDGFDMNKTYDGSRGGGDANGSSKRPNDVVGGTEGGGKQEITGNLSDDNRTATSRHDSDHMDYGNNNGMNSESTVTPRGGESKTEIQDYSYTEGSTDDPGMSSSDINPTYPEVVVNPRADSASSDSILGHL</sequence>
<dbReference type="GO" id="GO:0007526">
    <property type="term" value="P:larval somatic muscle development"/>
    <property type="evidence" value="ECO:0007669"/>
    <property type="project" value="UniProtKB-ARBA"/>
</dbReference>
<dbReference type="AlphaFoldDB" id="A0A2J7QB66"/>
<evidence type="ECO:0000256" key="12">
    <source>
        <dbReference type="ARBA" id="ARBA00037382"/>
    </source>
</evidence>
<dbReference type="GO" id="GO:0006357">
    <property type="term" value="P:regulation of transcription by RNA polymerase II"/>
    <property type="evidence" value="ECO:0007669"/>
    <property type="project" value="TreeGrafter"/>
</dbReference>
<keyword evidence="11" id="KW-0539">Nucleus</keyword>
<dbReference type="InterPro" id="IPR000210">
    <property type="entry name" value="BTB/POZ_dom"/>
</dbReference>
<accession>A0A2J7QB66</accession>